<comment type="caution">
    <text evidence="2">The sequence shown here is derived from an EMBL/GenBank/DDBJ whole genome shotgun (WGS) entry which is preliminary data.</text>
</comment>
<protein>
    <submittedName>
        <fullName evidence="2">Uncharacterized protein</fullName>
    </submittedName>
</protein>
<keyword evidence="3" id="KW-1185">Reference proteome</keyword>
<sequence>MYTSQRRPSDLLQVRTLPLVTYSRTYPAGFGCSVFFLSPGARKTRHGQVSTHSTAPSDTRRHPSLSRLQAAKGSSLKPLLPDLSDHTASSGTPLPPLISQSLPTGAGTAACHTCHTCHTWPTDTSGVTTARDLAHR</sequence>
<feature type="compositionally biased region" description="Polar residues" evidence="1">
    <location>
        <begin position="47"/>
        <end position="57"/>
    </location>
</feature>
<gene>
    <name evidence="2" type="ORF">C0Q70_17320</name>
</gene>
<dbReference type="AlphaFoldDB" id="A0A2T7NK25"/>
<name>A0A2T7NK25_POMCA</name>
<evidence type="ECO:0000256" key="1">
    <source>
        <dbReference type="SAM" id="MobiDB-lite"/>
    </source>
</evidence>
<reference evidence="2 3" key="1">
    <citation type="submission" date="2018-04" db="EMBL/GenBank/DDBJ databases">
        <title>The genome of golden apple snail Pomacea canaliculata provides insight into stress tolerance and invasive adaptation.</title>
        <authorList>
            <person name="Liu C."/>
            <person name="Liu B."/>
            <person name="Ren Y."/>
            <person name="Zhang Y."/>
            <person name="Wang H."/>
            <person name="Li S."/>
            <person name="Jiang F."/>
            <person name="Yin L."/>
            <person name="Zhang G."/>
            <person name="Qian W."/>
            <person name="Fan W."/>
        </authorList>
    </citation>
    <scope>NUCLEOTIDE SEQUENCE [LARGE SCALE GENOMIC DNA]</scope>
    <source>
        <strain evidence="2">SZHN2017</strain>
        <tissue evidence="2">Muscle</tissue>
    </source>
</reference>
<dbReference type="PROSITE" id="PS00289">
    <property type="entry name" value="PTX_1"/>
    <property type="match status" value="1"/>
</dbReference>
<evidence type="ECO:0000313" key="3">
    <source>
        <dbReference type="Proteomes" id="UP000245119"/>
    </source>
</evidence>
<dbReference type="Proteomes" id="UP000245119">
    <property type="component" value="Linkage Group LG11"/>
</dbReference>
<proteinExistence type="predicted"/>
<dbReference type="EMBL" id="PZQS01000011">
    <property type="protein sequence ID" value="PVD21522.1"/>
    <property type="molecule type" value="Genomic_DNA"/>
</dbReference>
<feature type="region of interest" description="Disordered" evidence="1">
    <location>
        <begin position="43"/>
        <end position="99"/>
    </location>
</feature>
<feature type="compositionally biased region" description="Polar residues" evidence="1">
    <location>
        <begin position="86"/>
        <end position="99"/>
    </location>
</feature>
<evidence type="ECO:0000313" key="2">
    <source>
        <dbReference type="EMBL" id="PVD21522.1"/>
    </source>
</evidence>
<dbReference type="InterPro" id="IPR030476">
    <property type="entry name" value="Pentaxin_CS"/>
</dbReference>
<organism evidence="2 3">
    <name type="scientific">Pomacea canaliculata</name>
    <name type="common">Golden apple snail</name>
    <dbReference type="NCBI Taxonomy" id="400727"/>
    <lineage>
        <taxon>Eukaryota</taxon>
        <taxon>Metazoa</taxon>
        <taxon>Spiralia</taxon>
        <taxon>Lophotrochozoa</taxon>
        <taxon>Mollusca</taxon>
        <taxon>Gastropoda</taxon>
        <taxon>Caenogastropoda</taxon>
        <taxon>Architaenioglossa</taxon>
        <taxon>Ampullarioidea</taxon>
        <taxon>Ampullariidae</taxon>
        <taxon>Pomacea</taxon>
    </lineage>
</organism>
<accession>A0A2T7NK25</accession>